<evidence type="ECO:0000259" key="1">
    <source>
        <dbReference type="Pfam" id="PF08241"/>
    </source>
</evidence>
<dbReference type="EMBL" id="MFBF01000046">
    <property type="protein sequence ID" value="OGD90382.1"/>
    <property type="molecule type" value="Genomic_DNA"/>
</dbReference>
<gene>
    <name evidence="2" type="ORF">A3D07_00850</name>
</gene>
<proteinExistence type="predicted"/>
<dbReference type="Proteomes" id="UP000177124">
    <property type="component" value="Unassembled WGS sequence"/>
</dbReference>
<dbReference type="PANTHER" id="PTHR43861:SF1">
    <property type="entry name" value="TRANS-ACONITATE 2-METHYLTRANSFERASE"/>
    <property type="match status" value="1"/>
</dbReference>
<dbReference type="CDD" id="cd02440">
    <property type="entry name" value="AdoMet_MTases"/>
    <property type="match status" value="1"/>
</dbReference>
<organism evidence="2 3">
    <name type="scientific">Candidatus Curtissbacteria bacterium RIFCSPHIGHO2_02_FULL_42_15</name>
    <dbReference type="NCBI Taxonomy" id="1797716"/>
    <lineage>
        <taxon>Bacteria</taxon>
        <taxon>Candidatus Curtissiibacteriota</taxon>
    </lineage>
</organism>
<sequence>MIFSEIKANLKNVYDDLARIWGGDFTLHDWGQKELAEFAELVKKNGGRVLDCGCGSGVQSKELFDRGLEIVGMDLSPKMIYEAKKRVPKAKFVVGDMTKMNFAKGSFGGVYARASLLHVPKKLVPRVLKSINKILKNGGILYLALKEGKGEGEVVDERFGKKVRRFFSFFSQQEVLDLLKESGFELLKKSKRQRAKNSTLWLQFLARKI</sequence>
<comment type="caution">
    <text evidence="2">The sequence shown here is derived from an EMBL/GenBank/DDBJ whole genome shotgun (WGS) entry which is preliminary data.</text>
</comment>
<dbReference type="AlphaFoldDB" id="A0A1F5GET2"/>
<feature type="domain" description="Methyltransferase type 11" evidence="1">
    <location>
        <begin position="50"/>
        <end position="143"/>
    </location>
</feature>
<evidence type="ECO:0000313" key="3">
    <source>
        <dbReference type="Proteomes" id="UP000177124"/>
    </source>
</evidence>
<reference evidence="2 3" key="1">
    <citation type="journal article" date="2016" name="Nat. Commun.">
        <title>Thousands of microbial genomes shed light on interconnected biogeochemical processes in an aquifer system.</title>
        <authorList>
            <person name="Anantharaman K."/>
            <person name="Brown C.T."/>
            <person name="Hug L.A."/>
            <person name="Sharon I."/>
            <person name="Castelle C.J."/>
            <person name="Probst A.J."/>
            <person name="Thomas B.C."/>
            <person name="Singh A."/>
            <person name="Wilkins M.J."/>
            <person name="Karaoz U."/>
            <person name="Brodie E.L."/>
            <person name="Williams K.H."/>
            <person name="Hubbard S.S."/>
            <person name="Banfield J.F."/>
        </authorList>
    </citation>
    <scope>NUCLEOTIDE SEQUENCE [LARGE SCALE GENOMIC DNA]</scope>
</reference>
<name>A0A1F5GET2_9BACT</name>
<dbReference type="PANTHER" id="PTHR43861">
    <property type="entry name" value="TRANS-ACONITATE 2-METHYLTRANSFERASE-RELATED"/>
    <property type="match status" value="1"/>
</dbReference>
<dbReference type="InterPro" id="IPR013216">
    <property type="entry name" value="Methyltransf_11"/>
</dbReference>
<accession>A0A1F5GET2</accession>
<evidence type="ECO:0000313" key="2">
    <source>
        <dbReference type="EMBL" id="OGD90382.1"/>
    </source>
</evidence>
<dbReference type="Gene3D" id="3.40.50.150">
    <property type="entry name" value="Vaccinia Virus protein VP39"/>
    <property type="match status" value="1"/>
</dbReference>
<protein>
    <recommendedName>
        <fullName evidence="1">Methyltransferase type 11 domain-containing protein</fullName>
    </recommendedName>
</protein>
<dbReference type="SUPFAM" id="SSF53335">
    <property type="entry name" value="S-adenosyl-L-methionine-dependent methyltransferases"/>
    <property type="match status" value="1"/>
</dbReference>
<dbReference type="InterPro" id="IPR029063">
    <property type="entry name" value="SAM-dependent_MTases_sf"/>
</dbReference>
<dbReference type="GO" id="GO:0008757">
    <property type="term" value="F:S-adenosylmethionine-dependent methyltransferase activity"/>
    <property type="evidence" value="ECO:0007669"/>
    <property type="project" value="InterPro"/>
</dbReference>
<dbReference type="Pfam" id="PF08241">
    <property type="entry name" value="Methyltransf_11"/>
    <property type="match status" value="1"/>
</dbReference>
<dbReference type="STRING" id="1797716.A3D07_00850"/>